<evidence type="ECO:0000256" key="11">
    <source>
        <dbReference type="ARBA" id="ARBA00022946"/>
    </source>
</evidence>
<evidence type="ECO:0000256" key="26">
    <source>
        <dbReference type="ARBA" id="ARBA00048180"/>
    </source>
</evidence>
<evidence type="ECO:0000256" key="7">
    <source>
        <dbReference type="ARBA" id="ARBA00022703"/>
    </source>
</evidence>
<sequence>MSDSDAPTTYSFPTFHERSTELTAADISRIDIAAATRELIRTSFTSTASTEEIESAKELILQAVEILQSSNGGPGSAASESHFSDRSPFYGAMNPLSMPMSMERDDSIGEFGAVVGIATFTEPYEGPPGHVHGGFIAAAFDEVLGMAQSLTGRPGMTGRLTVTYRAPTPLYQPIRYCGWVDRVEGRKIFTKGTAHNGETLCAEVEGLFLSMPAELMDLLRKGRDLSTPPGEALTGVIEKGRDS</sequence>
<evidence type="ECO:0000256" key="15">
    <source>
        <dbReference type="ARBA" id="ARBA00023273"/>
    </source>
</evidence>
<evidence type="ECO:0000256" key="21">
    <source>
        <dbReference type="ARBA" id="ARBA00043210"/>
    </source>
</evidence>
<keyword evidence="8" id="KW-0999">Mitochondrion inner membrane</keyword>
<dbReference type="GO" id="GO:0006631">
    <property type="term" value="P:fatty acid metabolic process"/>
    <property type="evidence" value="ECO:0007669"/>
    <property type="project" value="UniProtKB-KW"/>
</dbReference>
<dbReference type="PANTHER" id="PTHR12418">
    <property type="entry name" value="ACYL-COENZYME A THIOESTERASE THEM4"/>
    <property type="match status" value="1"/>
</dbReference>
<dbReference type="CDD" id="cd03443">
    <property type="entry name" value="PaaI_thioesterase"/>
    <property type="match status" value="1"/>
</dbReference>
<feature type="domain" description="Thioesterase" evidence="27">
    <location>
        <begin position="129"/>
        <end position="199"/>
    </location>
</feature>
<dbReference type="GO" id="GO:0005758">
    <property type="term" value="C:mitochondrial intermembrane space"/>
    <property type="evidence" value="ECO:0007669"/>
    <property type="project" value="UniProtKB-SubCell"/>
</dbReference>
<evidence type="ECO:0000259" key="27">
    <source>
        <dbReference type="Pfam" id="PF03061"/>
    </source>
</evidence>
<evidence type="ECO:0000256" key="24">
    <source>
        <dbReference type="ARBA" id="ARBA00047969"/>
    </source>
</evidence>
<comment type="catalytic activity">
    <reaction evidence="24">
        <text>decanoyl-CoA + H2O = decanoate + CoA + H(+)</text>
        <dbReference type="Rhea" id="RHEA:40059"/>
        <dbReference type="ChEBI" id="CHEBI:15377"/>
        <dbReference type="ChEBI" id="CHEBI:15378"/>
        <dbReference type="ChEBI" id="CHEBI:27689"/>
        <dbReference type="ChEBI" id="CHEBI:57287"/>
        <dbReference type="ChEBI" id="CHEBI:61430"/>
    </reaction>
    <physiologicalReaction direction="left-to-right" evidence="24">
        <dbReference type="Rhea" id="RHEA:40060"/>
    </physiologicalReaction>
</comment>
<keyword evidence="14" id="KW-0472">Membrane</keyword>
<comment type="catalytic activity">
    <reaction evidence="22">
        <text>octanoyl-CoA + H2O = octanoate + CoA + H(+)</text>
        <dbReference type="Rhea" id="RHEA:30143"/>
        <dbReference type="ChEBI" id="CHEBI:15377"/>
        <dbReference type="ChEBI" id="CHEBI:15378"/>
        <dbReference type="ChEBI" id="CHEBI:25646"/>
        <dbReference type="ChEBI" id="CHEBI:57287"/>
        <dbReference type="ChEBI" id="CHEBI:57386"/>
    </reaction>
    <physiologicalReaction direction="left-to-right" evidence="22">
        <dbReference type="Rhea" id="RHEA:30144"/>
    </physiologicalReaction>
</comment>
<keyword evidence="10" id="KW-0276">Fatty acid metabolism</keyword>
<keyword evidence="6" id="KW-0963">Cytoplasm</keyword>
<evidence type="ECO:0000256" key="3">
    <source>
        <dbReference type="ARBA" id="ARBA00004632"/>
    </source>
</evidence>
<comment type="subcellular location">
    <subcellularLocation>
        <location evidence="3">Cell projection</location>
        <location evidence="3">Ruffle membrane</location>
    </subcellularLocation>
    <subcellularLocation>
        <location evidence="1">Cytoplasm</location>
    </subcellularLocation>
    <subcellularLocation>
        <location evidence="4">Mitochondrion inner membrane</location>
        <topology evidence="4">Peripheral membrane protein</topology>
    </subcellularLocation>
    <subcellularLocation>
        <location evidence="2">Mitochondrion intermembrane space</location>
    </subcellularLocation>
</comment>
<keyword evidence="7" id="KW-0053">Apoptosis</keyword>
<gene>
    <name evidence="28" type="ORF">UFOPK4057_00509</name>
</gene>
<dbReference type="GO" id="GO:0016787">
    <property type="term" value="F:hydrolase activity"/>
    <property type="evidence" value="ECO:0007669"/>
    <property type="project" value="UniProtKB-KW"/>
</dbReference>
<comment type="catalytic activity">
    <reaction evidence="17">
        <text>(9Z)-octadecenoyl-CoA + H2O = (9Z)-octadecenoate + CoA + H(+)</text>
        <dbReference type="Rhea" id="RHEA:40139"/>
        <dbReference type="ChEBI" id="CHEBI:15377"/>
        <dbReference type="ChEBI" id="CHEBI:15378"/>
        <dbReference type="ChEBI" id="CHEBI:30823"/>
        <dbReference type="ChEBI" id="CHEBI:57287"/>
        <dbReference type="ChEBI" id="CHEBI:57387"/>
    </reaction>
    <physiologicalReaction direction="left-to-right" evidence="17">
        <dbReference type="Rhea" id="RHEA:40140"/>
    </physiologicalReaction>
</comment>
<evidence type="ECO:0000256" key="4">
    <source>
        <dbReference type="ARBA" id="ARBA00004637"/>
    </source>
</evidence>
<dbReference type="EC" id="3.1.2.2" evidence="19"/>
<evidence type="ECO:0000256" key="2">
    <source>
        <dbReference type="ARBA" id="ARBA00004569"/>
    </source>
</evidence>
<evidence type="ECO:0000256" key="19">
    <source>
        <dbReference type="ARBA" id="ARBA00038848"/>
    </source>
</evidence>
<dbReference type="InterPro" id="IPR006683">
    <property type="entry name" value="Thioestr_dom"/>
</dbReference>
<name>A0A6J7PFJ3_9ZZZZ</name>
<evidence type="ECO:0000256" key="8">
    <source>
        <dbReference type="ARBA" id="ARBA00022792"/>
    </source>
</evidence>
<comment type="similarity">
    <text evidence="18">Belongs to the THEM4/THEM5 thioesterase family.</text>
</comment>
<evidence type="ECO:0000256" key="5">
    <source>
        <dbReference type="ARBA" id="ARBA00022475"/>
    </source>
</evidence>
<dbReference type="Pfam" id="PF03061">
    <property type="entry name" value="4HBT"/>
    <property type="match status" value="1"/>
</dbReference>
<comment type="catalytic activity">
    <reaction evidence="25">
        <text>dodecanoyl-CoA + H2O = dodecanoate + CoA + H(+)</text>
        <dbReference type="Rhea" id="RHEA:30135"/>
        <dbReference type="ChEBI" id="CHEBI:15377"/>
        <dbReference type="ChEBI" id="CHEBI:15378"/>
        <dbReference type="ChEBI" id="CHEBI:18262"/>
        <dbReference type="ChEBI" id="CHEBI:57287"/>
        <dbReference type="ChEBI" id="CHEBI:57375"/>
    </reaction>
    <physiologicalReaction direction="left-to-right" evidence="25">
        <dbReference type="Rhea" id="RHEA:30136"/>
    </physiologicalReaction>
</comment>
<dbReference type="GO" id="GO:0005743">
    <property type="term" value="C:mitochondrial inner membrane"/>
    <property type="evidence" value="ECO:0007669"/>
    <property type="project" value="UniProtKB-SubCell"/>
</dbReference>
<evidence type="ECO:0000256" key="10">
    <source>
        <dbReference type="ARBA" id="ARBA00022832"/>
    </source>
</evidence>
<comment type="catalytic activity">
    <reaction evidence="23">
        <text>hexadecanoyl-CoA + H2O = hexadecanoate + CoA + H(+)</text>
        <dbReference type="Rhea" id="RHEA:16645"/>
        <dbReference type="ChEBI" id="CHEBI:7896"/>
        <dbReference type="ChEBI" id="CHEBI:15377"/>
        <dbReference type="ChEBI" id="CHEBI:15378"/>
        <dbReference type="ChEBI" id="CHEBI:57287"/>
        <dbReference type="ChEBI" id="CHEBI:57379"/>
        <dbReference type="EC" id="3.1.2.2"/>
    </reaction>
    <physiologicalReaction direction="left-to-right" evidence="23">
        <dbReference type="Rhea" id="RHEA:16646"/>
    </physiologicalReaction>
</comment>
<evidence type="ECO:0000256" key="18">
    <source>
        <dbReference type="ARBA" id="ARBA00038456"/>
    </source>
</evidence>
<evidence type="ECO:0000256" key="1">
    <source>
        <dbReference type="ARBA" id="ARBA00004496"/>
    </source>
</evidence>
<keyword evidence="15" id="KW-0966">Cell projection</keyword>
<dbReference type="PANTHER" id="PTHR12418:SF19">
    <property type="entry name" value="ACYL-COENZYME A THIOESTERASE THEM4"/>
    <property type="match status" value="1"/>
</dbReference>
<evidence type="ECO:0000256" key="17">
    <source>
        <dbReference type="ARBA" id="ARBA00037002"/>
    </source>
</evidence>
<comment type="catalytic activity">
    <reaction evidence="16">
        <text>(5Z,8Z,11Z,14Z)-eicosatetraenoyl-CoA + H2O = (5Z,8Z,11Z,14Z)-eicosatetraenoate + CoA + H(+)</text>
        <dbReference type="Rhea" id="RHEA:40151"/>
        <dbReference type="ChEBI" id="CHEBI:15377"/>
        <dbReference type="ChEBI" id="CHEBI:15378"/>
        <dbReference type="ChEBI" id="CHEBI:32395"/>
        <dbReference type="ChEBI" id="CHEBI:57287"/>
        <dbReference type="ChEBI" id="CHEBI:57368"/>
    </reaction>
    <physiologicalReaction direction="left-to-right" evidence="16">
        <dbReference type="Rhea" id="RHEA:40152"/>
    </physiologicalReaction>
</comment>
<evidence type="ECO:0000256" key="25">
    <source>
        <dbReference type="ARBA" id="ARBA00048074"/>
    </source>
</evidence>
<evidence type="ECO:0000256" key="22">
    <source>
        <dbReference type="ARBA" id="ARBA00047588"/>
    </source>
</evidence>
<keyword evidence="5" id="KW-1003">Cell membrane</keyword>
<evidence type="ECO:0000256" key="6">
    <source>
        <dbReference type="ARBA" id="ARBA00022490"/>
    </source>
</evidence>
<evidence type="ECO:0000256" key="9">
    <source>
        <dbReference type="ARBA" id="ARBA00022801"/>
    </source>
</evidence>
<proteinExistence type="inferred from homology"/>
<dbReference type="SUPFAM" id="SSF54637">
    <property type="entry name" value="Thioesterase/thiol ester dehydrase-isomerase"/>
    <property type="match status" value="1"/>
</dbReference>
<evidence type="ECO:0000256" key="23">
    <source>
        <dbReference type="ARBA" id="ARBA00047734"/>
    </source>
</evidence>
<evidence type="ECO:0000256" key="20">
    <source>
        <dbReference type="ARBA" id="ARBA00040123"/>
    </source>
</evidence>
<keyword evidence="9" id="KW-0378">Hydrolase</keyword>
<accession>A0A6J7PFJ3</accession>
<keyword evidence="11" id="KW-0809">Transit peptide</keyword>
<keyword evidence="13" id="KW-0496">Mitochondrion</keyword>
<protein>
    <recommendedName>
        <fullName evidence="20">Acyl-coenzyme A thioesterase THEM4</fullName>
        <ecNumber evidence="19">3.1.2.2</ecNumber>
    </recommendedName>
    <alternativeName>
        <fullName evidence="21">Thioesterase superfamily member 4</fullName>
    </alternativeName>
</protein>
<reference evidence="28" key="1">
    <citation type="submission" date="2020-05" db="EMBL/GenBank/DDBJ databases">
        <authorList>
            <person name="Chiriac C."/>
            <person name="Salcher M."/>
            <person name="Ghai R."/>
            <person name="Kavagutti S V."/>
        </authorList>
    </citation>
    <scope>NUCLEOTIDE SEQUENCE</scope>
</reference>
<dbReference type="EMBL" id="CAFBPC010000094">
    <property type="protein sequence ID" value="CAB5004370.1"/>
    <property type="molecule type" value="Genomic_DNA"/>
</dbReference>
<dbReference type="InterPro" id="IPR029069">
    <property type="entry name" value="HotDog_dom_sf"/>
</dbReference>
<keyword evidence="12" id="KW-0443">Lipid metabolism</keyword>
<dbReference type="GO" id="GO:0006915">
    <property type="term" value="P:apoptotic process"/>
    <property type="evidence" value="ECO:0007669"/>
    <property type="project" value="UniProtKB-KW"/>
</dbReference>
<dbReference type="AlphaFoldDB" id="A0A6J7PFJ3"/>
<evidence type="ECO:0000256" key="13">
    <source>
        <dbReference type="ARBA" id="ARBA00023128"/>
    </source>
</evidence>
<evidence type="ECO:0000256" key="14">
    <source>
        <dbReference type="ARBA" id="ARBA00023136"/>
    </source>
</evidence>
<evidence type="ECO:0000256" key="12">
    <source>
        <dbReference type="ARBA" id="ARBA00023098"/>
    </source>
</evidence>
<evidence type="ECO:0000313" key="28">
    <source>
        <dbReference type="EMBL" id="CAB5004370.1"/>
    </source>
</evidence>
<organism evidence="28">
    <name type="scientific">freshwater metagenome</name>
    <dbReference type="NCBI Taxonomy" id="449393"/>
    <lineage>
        <taxon>unclassified sequences</taxon>
        <taxon>metagenomes</taxon>
        <taxon>ecological metagenomes</taxon>
    </lineage>
</organism>
<dbReference type="GO" id="GO:0032587">
    <property type="term" value="C:ruffle membrane"/>
    <property type="evidence" value="ECO:0007669"/>
    <property type="project" value="UniProtKB-SubCell"/>
</dbReference>
<dbReference type="Gene3D" id="3.10.129.10">
    <property type="entry name" value="Hotdog Thioesterase"/>
    <property type="match status" value="1"/>
</dbReference>
<evidence type="ECO:0000256" key="16">
    <source>
        <dbReference type="ARBA" id="ARBA00035852"/>
    </source>
</evidence>
<comment type="catalytic activity">
    <reaction evidence="26">
        <text>tetradecanoyl-CoA + H2O = tetradecanoate + CoA + H(+)</text>
        <dbReference type="Rhea" id="RHEA:40119"/>
        <dbReference type="ChEBI" id="CHEBI:15377"/>
        <dbReference type="ChEBI" id="CHEBI:15378"/>
        <dbReference type="ChEBI" id="CHEBI:30807"/>
        <dbReference type="ChEBI" id="CHEBI:57287"/>
        <dbReference type="ChEBI" id="CHEBI:57385"/>
    </reaction>
    <physiologicalReaction direction="left-to-right" evidence="26">
        <dbReference type="Rhea" id="RHEA:40120"/>
    </physiologicalReaction>
</comment>
<dbReference type="InterPro" id="IPR052365">
    <property type="entry name" value="THEM4/THEM5_acyl-CoA_thioest"/>
</dbReference>